<organism evidence="2 3">
    <name type="scientific">Williamsia maris</name>
    <dbReference type="NCBI Taxonomy" id="72806"/>
    <lineage>
        <taxon>Bacteria</taxon>
        <taxon>Bacillati</taxon>
        <taxon>Actinomycetota</taxon>
        <taxon>Actinomycetes</taxon>
        <taxon>Mycobacteriales</taxon>
        <taxon>Nocardiaceae</taxon>
        <taxon>Williamsia</taxon>
    </lineage>
</organism>
<dbReference type="Proteomes" id="UP001206895">
    <property type="component" value="Unassembled WGS sequence"/>
</dbReference>
<proteinExistence type="predicted"/>
<protein>
    <submittedName>
        <fullName evidence="2">Cell wall assembly regulator SMI1</fullName>
    </submittedName>
</protein>
<comment type="caution">
    <text evidence="2">The sequence shown here is derived from an EMBL/GenBank/DDBJ whole genome shotgun (WGS) entry which is preliminary data.</text>
</comment>
<accession>A0ABT1HJK7</accession>
<dbReference type="RefSeq" id="WP_253663079.1">
    <property type="nucleotide sequence ID" value="NZ_BAAAJQ010000003.1"/>
</dbReference>
<dbReference type="EMBL" id="JAMTCJ010000004">
    <property type="protein sequence ID" value="MCP2178125.1"/>
    <property type="molecule type" value="Genomic_DNA"/>
</dbReference>
<dbReference type="SUPFAM" id="SSF160631">
    <property type="entry name" value="SMI1/KNR4-like"/>
    <property type="match status" value="1"/>
</dbReference>
<dbReference type="InterPro" id="IPR018958">
    <property type="entry name" value="Knr4/Smi1-like_dom"/>
</dbReference>
<dbReference type="InterPro" id="IPR037883">
    <property type="entry name" value="Knr4/Smi1-like_sf"/>
</dbReference>
<dbReference type="Pfam" id="PF09346">
    <property type="entry name" value="SMI1_KNR4"/>
    <property type="match status" value="1"/>
</dbReference>
<reference evidence="2 3" key="1">
    <citation type="submission" date="2022-06" db="EMBL/GenBank/DDBJ databases">
        <title>Genomic Encyclopedia of Archaeal and Bacterial Type Strains, Phase II (KMG-II): from individual species to whole genera.</title>
        <authorList>
            <person name="Goeker M."/>
        </authorList>
    </citation>
    <scope>NUCLEOTIDE SEQUENCE [LARGE SCALE GENOMIC DNA]</scope>
    <source>
        <strain evidence="2 3">DSM 44693</strain>
    </source>
</reference>
<keyword evidence="3" id="KW-1185">Reference proteome</keyword>
<name>A0ABT1HJK7_9NOCA</name>
<evidence type="ECO:0000313" key="2">
    <source>
        <dbReference type="EMBL" id="MCP2178125.1"/>
    </source>
</evidence>
<dbReference type="SMART" id="SM00860">
    <property type="entry name" value="SMI1_KNR4"/>
    <property type="match status" value="1"/>
</dbReference>
<evidence type="ECO:0000259" key="1">
    <source>
        <dbReference type="SMART" id="SM00860"/>
    </source>
</evidence>
<feature type="domain" description="Knr4/Smi1-like" evidence="1">
    <location>
        <begin position="209"/>
        <end position="339"/>
    </location>
</feature>
<gene>
    <name evidence="2" type="ORF">LX13_003966</name>
</gene>
<sequence>MTASVFLELLSPFEVRVRAEPAWRDSVSKEYQHGKLLACAPGAPDGSIPGDVVIVLEEAVGMVAFEWGNLSDSPELVPDGWEVIEEIGAHFVPGTRLLPFETYDDESVMDKLRPVEDLYRSLNGWHVVRVSVRGVDGVPDGGSVKVQIWPTDGPRGLHELVDTPKVSLRPPPVRDRTEAARATATSWRNLIEQLRDRGAPLVASTLSTGATEDQIQATEILSGVSWPSDLKAWFRTVNAHSENLFPEFDLLSLDESADARATMLAAHDWIPDTEDGNGRGNEPVYRFIPAFIPIAAGDGLMLVYDARPGPATGQVVEFDDVDSDDSTRRWDSLAALLDALAATLRGDSGWSVFATPPRGEPNWTLVESG</sequence>
<evidence type="ECO:0000313" key="3">
    <source>
        <dbReference type="Proteomes" id="UP001206895"/>
    </source>
</evidence>